<evidence type="ECO:0000256" key="17">
    <source>
        <dbReference type="HAMAP-Rule" id="MF_01006"/>
    </source>
</evidence>
<dbReference type="OrthoDB" id="9808289at2"/>
<dbReference type="PANTHER" id="PTHR30622:SF2">
    <property type="entry name" value="UNDECAPRENYL-DIPHOSPHATASE"/>
    <property type="match status" value="1"/>
</dbReference>
<evidence type="ECO:0000256" key="11">
    <source>
        <dbReference type="ARBA" id="ARBA00023136"/>
    </source>
</evidence>
<dbReference type="AlphaFoldDB" id="A0A5M9WQ13"/>
<dbReference type="PANTHER" id="PTHR30622">
    <property type="entry name" value="UNDECAPRENYL-DIPHOSPHATASE"/>
    <property type="match status" value="1"/>
</dbReference>
<keyword evidence="5 17" id="KW-1003">Cell membrane</keyword>
<evidence type="ECO:0000256" key="14">
    <source>
        <dbReference type="ARBA" id="ARBA00032707"/>
    </source>
</evidence>
<dbReference type="HAMAP" id="MF_01006">
    <property type="entry name" value="Undec_diphosphatase"/>
    <property type="match status" value="1"/>
</dbReference>
<sequence length="277" mass="30593">MDQIILWLKYFFLGIVQGATEPIPVSSSGHLIIAQRLMGLKQNGLSFEILTNTASLIAIVFIFREDIMKLITGGWGYLTTRKPEYRADKPEYRADFMFCLYIVIGTIPAAVAAVLFKDQIESIFSSVYTVAVALLITGVALWLIRNLRGRKQDGDLKTKDAVLVGLAQAVALIPGISRSGATVISSIAVGMKQETALKFSFMLYIPISIGGLIMGASDIAHDPNRSQLAIPYLIAFITTLVVTYFSMRWFMGIMARGNLKYFSYYCFAAGTLLLIFL</sequence>
<accession>A0A5M9WQ13</accession>
<organism evidence="18 19">
    <name type="scientific">Paenibacillus amylolyticus</name>
    <dbReference type="NCBI Taxonomy" id="1451"/>
    <lineage>
        <taxon>Bacteria</taxon>
        <taxon>Bacillati</taxon>
        <taxon>Bacillota</taxon>
        <taxon>Bacilli</taxon>
        <taxon>Bacillales</taxon>
        <taxon>Paenibacillaceae</taxon>
        <taxon>Paenibacillus</taxon>
    </lineage>
</organism>
<keyword evidence="9 17" id="KW-0573">Peptidoglycan synthesis</keyword>
<name>A0A5M9WQ13_PAEAM</name>
<keyword evidence="8 17" id="KW-0133">Cell shape</keyword>
<reference evidence="18 19" key="1">
    <citation type="journal article" date="2019" name="J. Ind. Microbiol. Biotechnol.">
        <title>Paenibacillus amylolyticus 27C64 has a diverse set of carbohydrate-active enzymes and complete pectin deconstruction system.</title>
        <authorList>
            <person name="Keggi C."/>
            <person name="Doran-Peterson J."/>
        </authorList>
    </citation>
    <scope>NUCLEOTIDE SEQUENCE [LARGE SCALE GENOMIC DNA]</scope>
    <source>
        <strain evidence="18 19">27C64</strain>
    </source>
</reference>
<dbReference type="GO" id="GO:0009252">
    <property type="term" value="P:peptidoglycan biosynthetic process"/>
    <property type="evidence" value="ECO:0007669"/>
    <property type="project" value="UniProtKB-KW"/>
</dbReference>
<evidence type="ECO:0000313" key="19">
    <source>
        <dbReference type="Proteomes" id="UP000323664"/>
    </source>
</evidence>
<keyword evidence="6 17" id="KW-0812">Transmembrane</keyword>
<evidence type="ECO:0000256" key="4">
    <source>
        <dbReference type="ARBA" id="ARBA00021581"/>
    </source>
</evidence>
<comment type="miscellaneous">
    <text evidence="17">Bacitracin is thought to be involved in the inhibition of peptidoglycan synthesis by sequestering undecaprenyl diphosphate, thereby reducing the pool of lipid carrier available.</text>
</comment>
<evidence type="ECO:0000256" key="13">
    <source>
        <dbReference type="ARBA" id="ARBA00023316"/>
    </source>
</evidence>
<evidence type="ECO:0000256" key="12">
    <source>
        <dbReference type="ARBA" id="ARBA00023251"/>
    </source>
</evidence>
<feature type="transmembrane region" description="Helical" evidence="17">
    <location>
        <begin position="229"/>
        <end position="247"/>
    </location>
</feature>
<comment type="catalytic activity">
    <reaction evidence="16 17">
        <text>di-trans,octa-cis-undecaprenyl diphosphate + H2O = di-trans,octa-cis-undecaprenyl phosphate + phosphate + H(+)</text>
        <dbReference type="Rhea" id="RHEA:28094"/>
        <dbReference type="ChEBI" id="CHEBI:15377"/>
        <dbReference type="ChEBI" id="CHEBI:15378"/>
        <dbReference type="ChEBI" id="CHEBI:43474"/>
        <dbReference type="ChEBI" id="CHEBI:58405"/>
        <dbReference type="ChEBI" id="CHEBI:60392"/>
        <dbReference type="EC" id="3.6.1.27"/>
    </reaction>
</comment>
<dbReference type="GO" id="GO:0008360">
    <property type="term" value="P:regulation of cell shape"/>
    <property type="evidence" value="ECO:0007669"/>
    <property type="project" value="UniProtKB-KW"/>
</dbReference>
<evidence type="ECO:0000256" key="10">
    <source>
        <dbReference type="ARBA" id="ARBA00022989"/>
    </source>
</evidence>
<dbReference type="GO" id="GO:0071555">
    <property type="term" value="P:cell wall organization"/>
    <property type="evidence" value="ECO:0007669"/>
    <property type="project" value="UniProtKB-KW"/>
</dbReference>
<feature type="transmembrane region" description="Helical" evidence="17">
    <location>
        <begin position="96"/>
        <end position="116"/>
    </location>
</feature>
<evidence type="ECO:0000256" key="5">
    <source>
        <dbReference type="ARBA" id="ARBA00022475"/>
    </source>
</evidence>
<evidence type="ECO:0000313" key="18">
    <source>
        <dbReference type="EMBL" id="KAA8783652.1"/>
    </source>
</evidence>
<evidence type="ECO:0000256" key="9">
    <source>
        <dbReference type="ARBA" id="ARBA00022984"/>
    </source>
</evidence>
<comment type="function">
    <text evidence="17">Catalyzes the dephosphorylation of undecaprenyl diphosphate (UPP). Confers resistance to bacitracin.</text>
</comment>
<protein>
    <recommendedName>
        <fullName evidence="4 17">Undecaprenyl-diphosphatase</fullName>
        <ecNumber evidence="3 17">3.6.1.27</ecNumber>
    </recommendedName>
    <alternativeName>
        <fullName evidence="15 17">Bacitracin resistance protein</fullName>
    </alternativeName>
    <alternativeName>
        <fullName evidence="14 17">Undecaprenyl pyrophosphate phosphatase</fullName>
    </alternativeName>
</protein>
<dbReference type="GO" id="GO:0050380">
    <property type="term" value="F:undecaprenyl-diphosphatase activity"/>
    <property type="evidence" value="ECO:0007669"/>
    <property type="project" value="UniProtKB-UniRule"/>
</dbReference>
<evidence type="ECO:0000256" key="16">
    <source>
        <dbReference type="ARBA" id="ARBA00047594"/>
    </source>
</evidence>
<dbReference type="RefSeq" id="WP_123063532.1">
    <property type="nucleotide sequence ID" value="NZ_RIAS01000003.1"/>
</dbReference>
<evidence type="ECO:0000256" key="3">
    <source>
        <dbReference type="ARBA" id="ARBA00012374"/>
    </source>
</evidence>
<dbReference type="InterPro" id="IPR003824">
    <property type="entry name" value="UppP"/>
</dbReference>
<evidence type="ECO:0000256" key="8">
    <source>
        <dbReference type="ARBA" id="ARBA00022960"/>
    </source>
</evidence>
<feature type="transmembrane region" description="Helical" evidence="17">
    <location>
        <begin position="45"/>
        <end position="63"/>
    </location>
</feature>
<keyword evidence="13 17" id="KW-0961">Cell wall biogenesis/degradation</keyword>
<gene>
    <name evidence="17" type="primary">uppP</name>
    <name evidence="18" type="ORF">EC604_07305</name>
</gene>
<keyword evidence="11 17" id="KW-0472">Membrane</keyword>
<dbReference type="Proteomes" id="UP000323664">
    <property type="component" value="Unassembled WGS sequence"/>
</dbReference>
<feature type="transmembrane region" description="Helical" evidence="17">
    <location>
        <begin position="259"/>
        <end position="276"/>
    </location>
</feature>
<evidence type="ECO:0000256" key="2">
    <source>
        <dbReference type="ARBA" id="ARBA00010621"/>
    </source>
</evidence>
<dbReference type="EMBL" id="RIAS01000003">
    <property type="protein sequence ID" value="KAA8783652.1"/>
    <property type="molecule type" value="Genomic_DNA"/>
</dbReference>
<keyword evidence="10 17" id="KW-1133">Transmembrane helix</keyword>
<dbReference type="Pfam" id="PF02673">
    <property type="entry name" value="BacA"/>
    <property type="match status" value="1"/>
</dbReference>
<evidence type="ECO:0000256" key="1">
    <source>
        <dbReference type="ARBA" id="ARBA00004651"/>
    </source>
</evidence>
<dbReference type="GO" id="GO:0005886">
    <property type="term" value="C:plasma membrane"/>
    <property type="evidence" value="ECO:0007669"/>
    <property type="project" value="UniProtKB-SubCell"/>
</dbReference>
<evidence type="ECO:0000256" key="7">
    <source>
        <dbReference type="ARBA" id="ARBA00022801"/>
    </source>
</evidence>
<evidence type="ECO:0000256" key="6">
    <source>
        <dbReference type="ARBA" id="ARBA00022692"/>
    </source>
</evidence>
<comment type="caution">
    <text evidence="18">The sequence shown here is derived from an EMBL/GenBank/DDBJ whole genome shotgun (WGS) entry which is preliminary data.</text>
</comment>
<evidence type="ECO:0000256" key="15">
    <source>
        <dbReference type="ARBA" id="ARBA00032932"/>
    </source>
</evidence>
<comment type="subcellular location">
    <subcellularLocation>
        <location evidence="1 17">Cell membrane</location>
        <topology evidence="1 17">Multi-pass membrane protein</topology>
    </subcellularLocation>
</comment>
<keyword evidence="12 17" id="KW-0046">Antibiotic resistance</keyword>
<feature type="transmembrane region" description="Helical" evidence="17">
    <location>
        <begin position="199"/>
        <end position="217"/>
    </location>
</feature>
<comment type="similarity">
    <text evidence="2 17">Belongs to the UppP family.</text>
</comment>
<proteinExistence type="inferred from homology"/>
<dbReference type="EC" id="3.6.1.27" evidence="3 17"/>
<dbReference type="GO" id="GO:0046677">
    <property type="term" value="P:response to antibiotic"/>
    <property type="evidence" value="ECO:0007669"/>
    <property type="project" value="UniProtKB-UniRule"/>
</dbReference>
<feature type="transmembrane region" description="Helical" evidence="17">
    <location>
        <begin position="122"/>
        <end position="144"/>
    </location>
</feature>
<keyword evidence="7 17" id="KW-0378">Hydrolase</keyword>